<accession>A0A0F8Z3L0</accession>
<organism evidence="1">
    <name type="scientific">marine sediment metagenome</name>
    <dbReference type="NCBI Taxonomy" id="412755"/>
    <lineage>
        <taxon>unclassified sequences</taxon>
        <taxon>metagenomes</taxon>
        <taxon>ecological metagenomes</taxon>
    </lineage>
</organism>
<comment type="caution">
    <text evidence="1">The sequence shown here is derived from an EMBL/GenBank/DDBJ whole genome shotgun (WGS) entry which is preliminary data.</text>
</comment>
<evidence type="ECO:0000313" key="1">
    <source>
        <dbReference type="EMBL" id="KKK80645.1"/>
    </source>
</evidence>
<reference evidence="1" key="1">
    <citation type="journal article" date="2015" name="Nature">
        <title>Complex archaea that bridge the gap between prokaryotes and eukaryotes.</title>
        <authorList>
            <person name="Spang A."/>
            <person name="Saw J.H."/>
            <person name="Jorgensen S.L."/>
            <person name="Zaremba-Niedzwiedzka K."/>
            <person name="Martijn J."/>
            <person name="Lind A.E."/>
            <person name="van Eijk R."/>
            <person name="Schleper C."/>
            <person name="Guy L."/>
            <person name="Ettema T.J."/>
        </authorList>
    </citation>
    <scope>NUCLEOTIDE SEQUENCE</scope>
</reference>
<feature type="non-terminal residue" evidence="1">
    <location>
        <position position="1"/>
    </location>
</feature>
<gene>
    <name evidence="1" type="ORF">LCGC14_2821450</name>
</gene>
<sequence length="25" mass="2569">TGLVVQGGQIITNNSETEVASKPLL</sequence>
<protein>
    <submittedName>
        <fullName evidence="1">Uncharacterized protein</fullName>
    </submittedName>
</protein>
<name>A0A0F8Z3L0_9ZZZZ</name>
<dbReference type="AlphaFoldDB" id="A0A0F8Z3L0"/>
<proteinExistence type="predicted"/>
<dbReference type="EMBL" id="LAZR01053486">
    <property type="protein sequence ID" value="KKK80645.1"/>
    <property type="molecule type" value="Genomic_DNA"/>
</dbReference>